<reference evidence="2" key="1">
    <citation type="submission" date="2021-06" db="EMBL/GenBank/DDBJ databases">
        <title>Parelaphostrongylus tenuis whole genome reference sequence.</title>
        <authorList>
            <person name="Garwood T.J."/>
            <person name="Larsen P.A."/>
            <person name="Fountain-Jones N.M."/>
            <person name="Garbe J.R."/>
            <person name="Macchietto M.G."/>
            <person name="Kania S.A."/>
            <person name="Gerhold R.W."/>
            <person name="Richards J.E."/>
            <person name="Wolf T.M."/>
        </authorList>
    </citation>
    <scope>NUCLEOTIDE SEQUENCE</scope>
    <source>
        <strain evidence="2">MNPRO001-30</strain>
        <tissue evidence="2">Meninges</tissue>
    </source>
</reference>
<dbReference type="AlphaFoldDB" id="A0AAD5R370"/>
<name>A0AAD5R370_PARTN</name>
<accession>A0AAD5R370</accession>
<dbReference type="EMBL" id="JAHQIW010006145">
    <property type="protein sequence ID" value="KAJ1368309.1"/>
    <property type="molecule type" value="Genomic_DNA"/>
</dbReference>
<evidence type="ECO:0000313" key="2">
    <source>
        <dbReference type="EMBL" id="KAJ1368309.1"/>
    </source>
</evidence>
<evidence type="ECO:0000313" key="3">
    <source>
        <dbReference type="Proteomes" id="UP001196413"/>
    </source>
</evidence>
<keyword evidence="3" id="KW-1185">Reference proteome</keyword>
<protein>
    <submittedName>
        <fullName evidence="2">Uncharacterized protein</fullName>
    </submittedName>
</protein>
<proteinExistence type="predicted"/>
<comment type="caution">
    <text evidence="2">The sequence shown here is derived from an EMBL/GenBank/DDBJ whole genome shotgun (WGS) entry which is preliminary data.</text>
</comment>
<sequence>MVYSTEAAVRNQHPAIAASPDGAKAFVQRLVMQTVFSVLDSQGRSALLPDTIISAILGQLTVRISYEPLLCQKAVTVGGDIDQNKVNCIIVDNTVTGTCTTAMAETDVYDRTKRDGIICYQVYINLRNSLDHQHHHGELVEGDVAKCDEQSSSDAGSGATLDRTSSRQLPLSAETESNHCLRRILSPYLYLL</sequence>
<organism evidence="2 3">
    <name type="scientific">Parelaphostrongylus tenuis</name>
    <name type="common">Meningeal worm</name>
    <dbReference type="NCBI Taxonomy" id="148309"/>
    <lineage>
        <taxon>Eukaryota</taxon>
        <taxon>Metazoa</taxon>
        <taxon>Ecdysozoa</taxon>
        <taxon>Nematoda</taxon>
        <taxon>Chromadorea</taxon>
        <taxon>Rhabditida</taxon>
        <taxon>Rhabditina</taxon>
        <taxon>Rhabditomorpha</taxon>
        <taxon>Strongyloidea</taxon>
        <taxon>Metastrongylidae</taxon>
        <taxon>Parelaphostrongylus</taxon>
    </lineage>
</organism>
<gene>
    <name evidence="2" type="ORF">KIN20_029416</name>
</gene>
<dbReference type="Proteomes" id="UP001196413">
    <property type="component" value="Unassembled WGS sequence"/>
</dbReference>
<feature type="region of interest" description="Disordered" evidence="1">
    <location>
        <begin position="148"/>
        <end position="172"/>
    </location>
</feature>
<evidence type="ECO:0000256" key="1">
    <source>
        <dbReference type="SAM" id="MobiDB-lite"/>
    </source>
</evidence>